<dbReference type="AlphaFoldDB" id="A0A3U3EVV9"/>
<proteinExistence type="predicted"/>
<comment type="caution">
    <text evidence="3">The sequence shown here is derived from an EMBL/GenBank/DDBJ whole genome shotgun (WGS) entry which is preliminary data.</text>
</comment>
<accession>A0A3U3EVV9</accession>
<evidence type="ECO:0000313" key="3">
    <source>
        <dbReference type="EMBL" id="EDH6307766.1"/>
    </source>
</evidence>
<sequence>MTDTAYSKSLEKEVDPEQYLVLTGHTIDTIHTFAREDIVCPICEATGGTFVRGGTNARFNRRAHFRFRNTKDKSNHHPSCDFYDERISPDVKNHLVYFSTDRTKITHVIRKMVCAGIQEGFFDQESMRQMRKWFFQKRVDSTFKLSLTEEQVSWLHYITDNTSVNWGYVNGVAPFSPVQATIPGFSWEDAIQREFTLVHLPTLRKLQDLKVWRKQLSMLTKFVSSPSQGVLIDPTLLKDEYEKTLQLNAFIISSYDEFKNKSVRDRADGEVKLLAFSALLLFVSGWDINQAIEKFAVIANVDEVYDDLAGNFIGLNPYLKFELADTARKLQENWPIEYKEINYWQVEKRMRAMYEEDQKSRSTPLPPLPADIYITEHLKRKEEEERVRRWLEADRIEFDNDITEE</sequence>
<gene>
    <name evidence="2" type="ORF">B6B66_01030</name>
    <name evidence="3" type="ORF">CB367_07600</name>
    <name evidence="1" type="ORF">DSR79_11045</name>
</gene>
<reference evidence="3" key="1">
    <citation type="submission" date="2018-07" db="EMBL/GenBank/DDBJ databases">
        <authorList>
            <person name="Ashton P.M."/>
            <person name="Dallman T."/>
            <person name="Nair S."/>
            <person name="De Pinna E."/>
            <person name="Peters T."/>
            <person name="Grant K."/>
        </authorList>
    </citation>
    <scope>NUCLEOTIDE SEQUENCE</scope>
    <source>
        <strain evidence="3">359277</strain>
        <strain evidence="1">419049</strain>
    </source>
</reference>
<dbReference type="EMBL" id="AAMIGS010000004">
    <property type="protein sequence ID" value="EDH6307766.1"/>
    <property type="molecule type" value="Genomic_DNA"/>
</dbReference>
<dbReference type="EMBL" id="AAKODI010000001">
    <property type="protein sequence ID" value="ECT8690957.1"/>
    <property type="molecule type" value="Genomic_DNA"/>
</dbReference>
<organism evidence="3">
    <name type="scientific">Salmonella enterica subsp. enterica serovar Stanley</name>
    <dbReference type="NCBI Taxonomy" id="192953"/>
    <lineage>
        <taxon>Bacteria</taxon>
        <taxon>Pseudomonadati</taxon>
        <taxon>Pseudomonadota</taxon>
        <taxon>Gammaproteobacteria</taxon>
        <taxon>Enterobacterales</taxon>
        <taxon>Enterobacteriaceae</taxon>
        <taxon>Salmonella</taxon>
    </lineage>
</organism>
<reference evidence="2" key="2">
    <citation type="submission" date="2018-07" db="EMBL/GenBank/DDBJ databases">
        <authorList>
            <consortium name="PulseNet: The National Subtyping Network for Foodborne Disease Surveillance"/>
            <person name="Tarr C.L."/>
            <person name="Trees E."/>
            <person name="Katz L.S."/>
            <person name="Carleton-Romer H.A."/>
            <person name="Stroika S."/>
            <person name="Kucerova Z."/>
            <person name="Roache K.F."/>
            <person name="Sabol A.L."/>
            <person name="Besser J."/>
            <person name="Gerner-Smidt P."/>
        </authorList>
    </citation>
    <scope>NUCLEOTIDE SEQUENCE</scope>
    <source>
        <strain evidence="2">PNUSAS009630</strain>
    </source>
</reference>
<protein>
    <submittedName>
        <fullName evidence="3">Uncharacterized protein</fullName>
    </submittedName>
</protein>
<evidence type="ECO:0000313" key="1">
    <source>
        <dbReference type="EMBL" id="EBX5840843.1"/>
    </source>
</evidence>
<evidence type="ECO:0000313" key="2">
    <source>
        <dbReference type="EMBL" id="ECT8690957.1"/>
    </source>
</evidence>
<name>A0A3U3EVV9_SALET</name>
<dbReference type="EMBL" id="AAHLRQ010000008">
    <property type="protein sequence ID" value="EBX5840843.1"/>
    <property type="molecule type" value="Genomic_DNA"/>
</dbReference>